<dbReference type="Pfam" id="PF16235">
    <property type="entry name" value="DUF4894"/>
    <property type="match status" value="1"/>
</dbReference>
<dbReference type="InterPro" id="IPR032607">
    <property type="entry name" value="DUF4894"/>
</dbReference>
<reference evidence="1" key="1">
    <citation type="journal article" date="2020" name="mSystems">
        <title>Genome- and Community-Level Interaction Insights into Carbon Utilization and Element Cycling Functions of Hydrothermarchaeota in Hydrothermal Sediment.</title>
        <authorList>
            <person name="Zhou Z."/>
            <person name="Liu Y."/>
            <person name="Xu W."/>
            <person name="Pan J."/>
            <person name="Luo Z.H."/>
            <person name="Li M."/>
        </authorList>
    </citation>
    <scope>NUCLEOTIDE SEQUENCE [LARGE SCALE GENOMIC DNA]</scope>
    <source>
        <strain evidence="1">SpSt-1088</strain>
    </source>
</reference>
<dbReference type="AlphaFoldDB" id="A0A7C5YA39"/>
<proteinExistence type="predicted"/>
<accession>A0A7C5YA39</accession>
<dbReference type="EMBL" id="DRXW01000172">
    <property type="protein sequence ID" value="HHR33833.1"/>
    <property type="molecule type" value="Genomic_DNA"/>
</dbReference>
<evidence type="ECO:0000313" key="1">
    <source>
        <dbReference type="EMBL" id="HHR33833.1"/>
    </source>
</evidence>
<gene>
    <name evidence="1" type="ORF">ENM46_02685</name>
</gene>
<sequence>MSKRYNFVFFLYLIFFVFWNVLNLSAVDKNNESSQPTALKHESSSEYWFSIYYKDRYWFVDKNGKIYDVYRDYPHDLVFRTSPFISGITVNDETGKLDRELLSFIPKDIPKVIYEINLTEKYITTTKSSIIYLTDVEDIIPCSNVLKTVGEYLDSGKVFVFKNGKLYLL</sequence>
<comment type="caution">
    <text evidence="1">The sequence shown here is derived from an EMBL/GenBank/DDBJ whole genome shotgun (WGS) entry which is preliminary data.</text>
</comment>
<name>A0A7C5YA39_9BACT</name>
<organism evidence="1">
    <name type="scientific">Fervidobacterium nodosum</name>
    <dbReference type="NCBI Taxonomy" id="2424"/>
    <lineage>
        <taxon>Bacteria</taxon>
        <taxon>Thermotogati</taxon>
        <taxon>Thermotogota</taxon>
        <taxon>Thermotogae</taxon>
        <taxon>Thermotogales</taxon>
        <taxon>Fervidobacteriaceae</taxon>
        <taxon>Fervidobacterium</taxon>
    </lineage>
</organism>
<protein>
    <submittedName>
        <fullName evidence="1">DUF4894 domain-containing protein</fullName>
    </submittedName>
</protein>